<organism evidence="1 2">
    <name type="scientific">Daedalea quercina L-15889</name>
    <dbReference type="NCBI Taxonomy" id="1314783"/>
    <lineage>
        <taxon>Eukaryota</taxon>
        <taxon>Fungi</taxon>
        <taxon>Dikarya</taxon>
        <taxon>Basidiomycota</taxon>
        <taxon>Agaricomycotina</taxon>
        <taxon>Agaricomycetes</taxon>
        <taxon>Polyporales</taxon>
        <taxon>Fomitopsis</taxon>
    </lineage>
</organism>
<dbReference type="AlphaFoldDB" id="A0A165TXB7"/>
<evidence type="ECO:0000313" key="2">
    <source>
        <dbReference type="Proteomes" id="UP000076727"/>
    </source>
</evidence>
<proteinExistence type="predicted"/>
<gene>
    <name evidence="1" type="ORF">DAEQUDRAFT_289054</name>
</gene>
<dbReference type="Proteomes" id="UP000076727">
    <property type="component" value="Unassembled WGS sequence"/>
</dbReference>
<sequence length="138" mass="14963">MEGDQEQWKALLSRRRIGAVITDRVACLSPPSTRIVLSSLRLASCSITLLLITIPGNTLQEQCRLFPRRACVVKCSTDSMHTLLHCARTARTNLIRHSCPPAANVPLSPSALANESKEDQIPGLLTASLSAFPSRATT</sequence>
<accession>A0A165TXB7</accession>
<reference evidence="1 2" key="1">
    <citation type="journal article" date="2016" name="Mol. Biol. Evol.">
        <title>Comparative Genomics of Early-Diverging Mushroom-Forming Fungi Provides Insights into the Origins of Lignocellulose Decay Capabilities.</title>
        <authorList>
            <person name="Nagy L.G."/>
            <person name="Riley R."/>
            <person name="Tritt A."/>
            <person name="Adam C."/>
            <person name="Daum C."/>
            <person name="Floudas D."/>
            <person name="Sun H."/>
            <person name="Yadav J.S."/>
            <person name="Pangilinan J."/>
            <person name="Larsson K.H."/>
            <person name="Matsuura K."/>
            <person name="Barry K."/>
            <person name="Labutti K."/>
            <person name="Kuo R."/>
            <person name="Ohm R.A."/>
            <person name="Bhattacharya S.S."/>
            <person name="Shirouzu T."/>
            <person name="Yoshinaga Y."/>
            <person name="Martin F.M."/>
            <person name="Grigoriev I.V."/>
            <person name="Hibbett D.S."/>
        </authorList>
    </citation>
    <scope>NUCLEOTIDE SEQUENCE [LARGE SCALE GENOMIC DNA]</scope>
    <source>
        <strain evidence="1 2">L-15889</strain>
    </source>
</reference>
<protein>
    <submittedName>
        <fullName evidence="1">Uncharacterized protein</fullName>
    </submittedName>
</protein>
<keyword evidence="2" id="KW-1185">Reference proteome</keyword>
<dbReference type="EMBL" id="KV429034">
    <property type="protein sequence ID" value="KZT74092.1"/>
    <property type="molecule type" value="Genomic_DNA"/>
</dbReference>
<evidence type="ECO:0000313" key="1">
    <source>
        <dbReference type="EMBL" id="KZT74092.1"/>
    </source>
</evidence>
<name>A0A165TXB7_9APHY</name>